<feature type="compositionally biased region" description="Polar residues" evidence="1">
    <location>
        <begin position="225"/>
        <end position="242"/>
    </location>
</feature>
<name>A0A074YFR7_AURPU</name>
<feature type="region of interest" description="Disordered" evidence="1">
    <location>
        <begin position="556"/>
        <end position="575"/>
    </location>
</feature>
<gene>
    <name evidence="2" type="ORF">M438DRAFT_333653</name>
</gene>
<dbReference type="HOGENOM" id="CLU_372965_0_0_1"/>
<feature type="compositionally biased region" description="Acidic residues" evidence="1">
    <location>
        <begin position="202"/>
        <end position="222"/>
    </location>
</feature>
<feature type="region of interest" description="Disordered" evidence="1">
    <location>
        <begin position="718"/>
        <end position="745"/>
    </location>
</feature>
<feature type="compositionally biased region" description="Acidic residues" evidence="1">
    <location>
        <begin position="179"/>
        <end position="194"/>
    </location>
</feature>
<feature type="region of interest" description="Disordered" evidence="1">
    <location>
        <begin position="512"/>
        <end position="534"/>
    </location>
</feature>
<feature type="region of interest" description="Disordered" evidence="1">
    <location>
        <begin position="157"/>
        <end position="242"/>
    </location>
</feature>
<proteinExistence type="predicted"/>
<dbReference type="Proteomes" id="UP000030706">
    <property type="component" value="Unassembled WGS sequence"/>
</dbReference>
<dbReference type="AlphaFoldDB" id="A0A074YFR7"/>
<feature type="region of interest" description="Disordered" evidence="1">
    <location>
        <begin position="412"/>
        <end position="431"/>
    </location>
</feature>
<accession>A0A074YFR7</accession>
<evidence type="ECO:0008006" key="4">
    <source>
        <dbReference type="Google" id="ProtNLM"/>
    </source>
</evidence>
<evidence type="ECO:0000256" key="1">
    <source>
        <dbReference type="SAM" id="MobiDB-lite"/>
    </source>
</evidence>
<protein>
    <recommendedName>
        <fullName evidence="4">Zn(2)-C6 fungal-type domain-containing protein</fullName>
    </recommendedName>
</protein>
<feature type="compositionally biased region" description="Polar residues" evidence="1">
    <location>
        <begin position="518"/>
        <end position="527"/>
    </location>
</feature>
<sequence>MSRSVSPLEPWLQEIFSRPWPIQEASYIHYALCGHIALFDANMAPRDVQHFEMQARWKGRTENGACPTCKRAARRVAAGEQSAIEFSTCSIKPIVATLSEGCLHMSFTRDGIFSYDPFFGFENNSYIVGIVKSPTMCHICSETQAYPGSFHPLGAVTVPVEGPGPREAIPGSKDTPFVIDDDDDDDAGAEQITEDDGRFGGEGDEGDDGEGEEKGEGEEDGDANTRPTAGPSTTDLHNLNQSHDPPLAYYKIGSGTTGVQNGLTHPVWGLDYLKKKSEERYYCQHRDCPHHNSRYGDLLKHAMNLRGHTLPLPHARLSARLAAIARDKGLRERNTGLGHANGRRRTLNDRIPLRLAPPSAGPPASSAVANNEPTSNIPVTCDLLKALPAGGQVHIAHDGLESDKHLEVLDAEDDDEEGESATVPPSADPAISNAQLALNTLPAGRHNSGAVAATVPAVAPTWPPGWNPPVDTTITDLAIIHNGRKLPTMDCLEYYNMPPKFTLVHKASGTFPGRKAAQGSNESATDTNNDEDGDVNMGETEENIQVPVTPLPAPVIDADDEDQGDVPDSPVYDSDDDYVVPSNMTDAEAAILAEQLHEQTRTEMRVAMEDRLRAEAAAAHQRLVENQHNPTAEQAAEWARIDAEELARLRRVIVPGNAEGQWALDGNGNDVIVNAHGRNIACHNCRKARKPCKGVPCQTCQRKDLVCSHYDGPVIGAHQDWKDGGRQGPQPSKGLAKARNPMPPQ</sequence>
<dbReference type="GeneID" id="40745939"/>
<dbReference type="RefSeq" id="XP_029761878.1">
    <property type="nucleotide sequence ID" value="XM_029903633.1"/>
</dbReference>
<dbReference type="EMBL" id="KL584979">
    <property type="protein sequence ID" value="KEQ85691.1"/>
    <property type="molecule type" value="Genomic_DNA"/>
</dbReference>
<keyword evidence="3" id="KW-1185">Reference proteome</keyword>
<organism evidence="2 3">
    <name type="scientific">Aureobasidium pullulans EXF-150</name>
    <dbReference type="NCBI Taxonomy" id="1043002"/>
    <lineage>
        <taxon>Eukaryota</taxon>
        <taxon>Fungi</taxon>
        <taxon>Dikarya</taxon>
        <taxon>Ascomycota</taxon>
        <taxon>Pezizomycotina</taxon>
        <taxon>Dothideomycetes</taxon>
        <taxon>Dothideomycetidae</taxon>
        <taxon>Dothideales</taxon>
        <taxon>Saccotheciaceae</taxon>
        <taxon>Aureobasidium</taxon>
    </lineage>
</organism>
<evidence type="ECO:0000313" key="3">
    <source>
        <dbReference type="Proteomes" id="UP000030706"/>
    </source>
</evidence>
<evidence type="ECO:0000313" key="2">
    <source>
        <dbReference type="EMBL" id="KEQ85691.1"/>
    </source>
</evidence>
<reference evidence="2 3" key="1">
    <citation type="journal article" date="2014" name="BMC Genomics">
        <title>Genome sequencing of four Aureobasidium pullulans varieties: biotechnological potential, stress tolerance, and description of new species.</title>
        <authorList>
            <person name="Gostin Ar C."/>
            <person name="Ohm R.A."/>
            <person name="Kogej T."/>
            <person name="Sonjak S."/>
            <person name="Turk M."/>
            <person name="Zajc J."/>
            <person name="Zalar P."/>
            <person name="Grube M."/>
            <person name="Sun H."/>
            <person name="Han J."/>
            <person name="Sharma A."/>
            <person name="Chiniquy J."/>
            <person name="Ngan C.Y."/>
            <person name="Lipzen A."/>
            <person name="Barry K."/>
            <person name="Grigoriev I.V."/>
            <person name="Gunde-Cimerman N."/>
        </authorList>
    </citation>
    <scope>NUCLEOTIDE SEQUENCE [LARGE SCALE GENOMIC DNA]</scope>
    <source>
        <strain evidence="2 3">EXF-150</strain>
    </source>
</reference>